<dbReference type="SUPFAM" id="SSF53098">
    <property type="entry name" value="Ribonuclease H-like"/>
    <property type="match status" value="1"/>
</dbReference>
<reference evidence="2 3" key="1">
    <citation type="submission" date="2020-09" db="EMBL/GenBank/DDBJ databases">
        <title>Parvimonas S3374 sp. nov.</title>
        <authorList>
            <person name="Buhl M."/>
        </authorList>
    </citation>
    <scope>NUCLEOTIDE SEQUENCE [LARGE SCALE GENOMIC DNA]</scope>
    <source>
        <strain evidence="2 3">S3374</strain>
    </source>
</reference>
<accession>A0ABS1C8Z5</accession>
<dbReference type="Gene3D" id="3.30.420.10">
    <property type="entry name" value="Ribonuclease H-like superfamily/Ribonuclease H"/>
    <property type="match status" value="1"/>
</dbReference>
<dbReference type="EMBL" id="JACVDA010000001">
    <property type="protein sequence ID" value="MBK1467807.1"/>
    <property type="molecule type" value="Genomic_DNA"/>
</dbReference>
<dbReference type="InterPro" id="IPR038720">
    <property type="entry name" value="YprB_RNase_H-like_dom"/>
</dbReference>
<evidence type="ECO:0000313" key="3">
    <source>
        <dbReference type="Proteomes" id="UP000823123"/>
    </source>
</evidence>
<evidence type="ECO:0000259" key="1">
    <source>
        <dbReference type="Pfam" id="PF13482"/>
    </source>
</evidence>
<protein>
    <submittedName>
        <fullName evidence="2">Ribonuclease H-like domain-containing protein</fullName>
    </submittedName>
</protein>
<sequence>MKKVQNIEKTDSNFKDYILFDIETTGLSRTKDFMYMFGICEKKGNELIYSQYYIEDESEEKELILKVNEVLNSKKVISYNGDRFDFPFIRKKMEKYNIPQNSFENVDIYRQFQKLNFFLDEPSLKAINLGKRLGLDVHDHVNQEEMPKIFQMYQELKDKEILSKLIYHNYIDLKVLSYIYEYKKNILDKILTIKNKNFSGTIKTIYLQKNNLVTRLTNTEKKNINFHQKSYNITSNSDEIKVELELENGIIENNTKAKVFKSKYDNKLFKDSKNLNENFILIIKDKKIIKENLLFLLNLI</sequence>
<name>A0ABS1C8Z5_9FIRM</name>
<comment type="caution">
    <text evidence="2">The sequence shown here is derived from an EMBL/GenBank/DDBJ whole genome shotgun (WGS) entry which is preliminary data.</text>
</comment>
<dbReference type="PANTHER" id="PTHR38462">
    <property type="entry name" value="EXONUCLEASE-LIKE PROTEIN"/>
    <property type="match status" value="1"/>
</dbReference>
<dbReference type="InterPro" id="IPR036397">
    <property type="entry name" value="RNaseH_sf"/>
</dbReference>
<dbReference type="PANTHER" id="PTHR38462:SF1">
    <property type="entry name" value="YPRB RIBONUCLEASE H-LIKE DOMAIN-CONTAINING PROTEIN"/>
    <property type="match status" value="1"/>
</dbReference>
<proteinExistence type="predicted"/>
<dbReference type="Pfam" id="PF13482">
    <property type="entry name" value="RNase_H_2"/>
    <property type="match status" value="1"/>
</dbReference>
<evidence type="ECO:0000313" key="2">
    <source>
        <dbReference type="EMBL" id="MBK1467807.1"/>
    </source>
</evidence>
<dbReference type="Proteomes" id="UP000823123">
    <property type="component" value="Unassembled WGS sequence"/>
</dbReference>
<organism evidence="2 3">
    <name type="scientific">Parvimonas parva</name>
    <dbReference type="NCBI Taxonomy" id="2769485"/>
    <lineage>
        <taxon>Bacteria</taxon>
        <taxon>Bacillati</taxon>
        <taxon>Bacillota</taxon>
        <taxon>Tissierellia</taxon>
        <taxon>Tissierellales</taxon>
        <taxon>Peptoniphilaceae</taxon>
        <taxon>Parvimonas</taxon>
    </lineage>
</organism>
<feature type="domain" description="YprB ribonuclease H-like" evidence="1">
    <location>
        <begin position="19"/>
        <end position="182"/>
    </location>
</feature>
<dbReference type="RefSeq" id="WP_201274920.1">
    <property type="nucleotide sequence ID" value="NZ_JACVDA010000001.1"/>
</dbReference>
<keyword evidence="3" id="KW-1185">Reference proteome</keyword>
<gene>
    <name evidence="2" type="ORF">IBJ83_00515</name>
</gene>
<dbReference type="InterPro" id="IPR012337">
    <property type="entry name" value="RNaseH-like_sf"/>
</dbReference>